<evidence type="ECO:0000256" key="5">
    <source>
        <dbReference type="ARBA" id="ARBA00022927"/>
    </source>
</evidence>
<dbReference type="Proteomes" id="UP001523566">
    <property type="component" value="Unassembled WGS sequence"/>
</dbReference>
<dbReference type="PANTHER" id="PTHR34982:SF1">
    <property type="entry name" value="FLAGELLAR ASSEMBLY PROTEIN FLIH"/>
    <property type="match status" value="1"/>
</dbReference>
<protein>
    <submittedName>
        <fullName evidence="9">FliH/SctL family protein</fullName>
    </submittedName>
</protein>
<keyword evidence="6" id="KW-1006">Bacterial flagellum protein export</keyword>
<gene>
    <name evidence="9" type="ORF">NK125_08780</name>
</gene>
<comment type="function">
    <text evidence="1">Needed for flagellar regrowth and assembly.</text>
</comment>
<feature type="domain" description="Flagellar assembly protein FliH/Type III secretion system HrpE" evidence="8">
    <location>
        <begin position="97"/>
        <end position="223"/>
    </location>
</feature>
<evidence type="ECO:0000256" key="2">
    <source>
        <dbReference type="ARBA" id="ARBA00006602"/>
    </source>
</evidence>
<keyword evidence="10" id="KW-1185">Reference proteome</keyword>
<dbReference type="EMBL" id="JAMZFW010000011">
    <property type="protein sequence ID" value="MCP1102505.1"/>
    <property type="molecule type" value="Genomic_DNA"/>
</dbReference>
<dbReference type="Pfam" id="PF02108">
    <property type="entry name" value="FliH"/>
    <property type="match status" value="1"/>
</dbReference>
<evidence type="ECO:0000313" key="10">
    <source>
        <dbReference type="Proteomes" id="UP001523566"/>
    </source>
</evidence>
<accession>A0ABT1E9K3</accession>
<reference evidence="9 10" key="1">
    <citation type="journal article" date="2022" name="Genome Biol. Evol.">
        <title>Host diet, physiology and behaviors set the stage for Lachnospiraceae cladogenesis.</title>
        <authorList>
            <person name="Vera-Ponce De Leon A."/>
            <person name="Schneider M."/>
            <person name="Jahnes B.C."/>
            <person name="Sadowski V."/>
            <person name="Camuy-Velez L.A."/>
            <person name="Duan J."/>
            <person name="Sabree Z.L."/>
        </authorList>
    </citation>
    <scope>NUCLEOTIDE SEQUENCE [LARGE SCALE GENOMIC DNA]</scope>
    <source>
        <strain evidence="9 10">PAL113</strain>
    </source>
</reference>
<comment type="caution">
    <text evidence="9">The sequence shown here is derived from an EMBL/GenBank/DDBJ whole genome shotgun (WGS) entry which is preliminary data.</text>
</comment>
<evidence type="ECO:0000259" key="8">
    <source>
        <dbReference type="Pfam" id="PF02108"/>
    </source>
</evidence>
<feature type="coiled-coil region" evidence="7">
    <location>
        <begin position="97"/>
        <end position="124"/>
    </location>
</feature>
<evidence type="ECO:0000256" key="3">
    <source>
        <dbReference type="ARBA" id="ARBA00022448"/>
    </source>
</evidence>
<dbReference type="RefSeq" id="WP_262066291.1">
    <property type="nucleotide sequence ID" value="NZ_JAMXOD010000011.1"/>
</dbReference>
<evidence type="ECO:0000256" key="6">
    <source>
        <dbReference type="ARBA" id="ARBA00023225"/>
    </source>
</evidence>
<dbReference type="InterPro" id="IPR051472">
    <property type="entry name" value="T3SS_Stator/FliH"/>
</dbReference>
<keyword evidence="7" id="KW-0175">Coiled coil</keyword>
<name>A0ABT1E9K3_9FIRM</name>
<proteinExistence type="inferred from homology"/>
<evidence type="ECO:0000256" key="1">
    <source>
        <dbReference type="ARBA" id="ARBA00003041"/>
    </source>
</evidence>
<keyword evidence="4" id="KW-1005">Bacterial flagellum biogenesis</keyword>
<keyword evidence="3" id="KW-0813">Transport</keyword>
<evidence type="ECO:0000256" key="7">
    <source>
        <dbReference type="SAM" id="Coils"/>
    </source>
</evidence>
<organism evidence="9 10">
    <name type="scientific">Aequitasia blattaphilus</name>
    <dbReference type="NCBI Taxonomy" id="2949332"/>
    <lineage>
        <taxon>Bacteria</taxon>
        <taxon>Bacillati</taxon>
        <taxon>Bacillota</taxon>
        <taxon>Clostridia</taxon>
        <taxon>Lachnospirales</taxon>
        <taxon>Lachnospiraceae</taxon>
        <taxon>Aequitasia</taxon>
    </lineage>
</organism>
<keyword evidence="5" id="KW-0653">Protein transport</keyword>
<evidence type="ECO:0000256" key="4">
    <source>
        <dbReference type="ARBA" id="ARBA00022795"/>
    </source>
</evidence>
<comment type="similarity">
    <text evidence="2">Belongs to the FliH family.</text>
</comment>
<sequence>MISSHKKVEEIDLNILFPSFSTESEEKENREEIYEGSAELLPGMDEIDEIESQAESIYEEARERGYKEGFEEGYNEGFQNAAKQVAAEAEAAKFQMLKEIESTLKDLEHKKEQFQEQHMEDLKNIAIAIGEKIIQTSLQASDDVIRRLILTAIARMKKTAWAKIYVGGGGQELSIEGDEKFLKELATLSDNVKVIIIDEEELGSCFIETPEEIVDAGVQTQMGNIKDIVENARV</sequence>
<dbReference type="InterPro" id="IPR018035">
    <property type="entry name" value="Flagellar_FliH/T3SS_HrpE"/>
</dbReference>
<dbReference type="PANTHER" id="PTHR34982">
    <property type="entry name" value="YOP PROTEINS TRANSLOCATION PROTEIN L"/>
    <property type="match status" value="1"/>
</dbReference>
<evidence type="ECO:0000313" key="9">
    <source>
        <dbReference type="EMBL" id="MCP1102505.1"/>
    </source>
</evidence>